<dbReference type="InterPro" id="IPR006140">
    <property type="entry name" value="D-isomer_DH_NAD-bd"/>
</dbReference>
<dbReference type="InterPro" id="IPR036291">
    <property type="entry name" value="NAD(P)-bd_dom_sf"/>
</dbReference>
<dbReference type="EMBL" id="JXTC01000151">
    <property type="protein sequence ID" value="PON85158.1"/>
    <property type="molecule type" value="Genomic_DNA"/>
</dbReference>
<dbReference type="EC" id="1.1.1.79" evidence="4"/>
<evidence type="ECO:0000313" key="8">
    <source>
        <dbReference type="EMBL" id="PON85158.1"/>
    </source>
</evidence>
<evidence type="ECO:0000313" key="9">
    <source>
        <dbReference type="Proteomes" id="UP000237000"/>
    </source>
</evidence>
<feature type="domain" description="D-isomer specific 2-hydroxyacid dehydrogenase catalytic" evidence="6">
    <location>
        <begin position="42"/>
        <end position="307"/>
    </location>
</feature>
<comment type="caution">
    <text evidence="8">The sequence shown here is derived from an EMBL/GenBank/DDBJ whole genome shotgun (WGS) entry which is preliminary data.</text>
</comment>
<dbReference type="SUPFAM" id="SSF51735">
    <property type="entry name" value="NAD(P)-binding Rossmann-fold domains"/>
    <property type="match status" value="1"/>
</dbReference>
<evidence type="ECO:0000259" key="6">
    <source>
        <dbReference type="Pfam" id="PF00389"/>
    </source>
</evidence>
<dbReference type="GO" id="GO:0005829">
    <property type="term" value="C:cytosol"/>
    <property type="evidence" value="ECO:0007669"/>
    <property type="project" value="TreeGrafter"/>
</dbReference>
<dbReference type="Pfam" id="PF02826">
    <property type="entry name" value="2-Hacid_dh_C"/>
    <property type="match status" value="1"/>
</dbReference>
<dbReference type="Pfam" id="PF00389">
    <property type="entry name" value="2-Hacid_dh"/>
    <property type="match status" value="1"/>
</dbReference>
<dbReference type="GO" id="GO:0016618">
    <property type="term" value="F:hydroxypyruvate reductase [NAD(P)H] activity"/>
    <property type="evidence" value="ECO:0007669"/>
    <property type="project" value="TreeGrafter"/>
</dbReference>
<dbReference type="Proteomes" id="UP000237000">
    <property type="component" value="Unassembled WGS sequence"/>
</dbReference>
<evidence type="ECO:0000259" key="7">
    <source>
        <dbReference type="Pfam" id="PF02826"/>
    </source>
</evidence>
<dbReference type="FunFam" id="3.40.50.720:FF:000213">
    <property type="entry name" value="Putative 2-hydroxyacid dehydrogenase"/>
    <property type="match status" value="1"/>
</dbReference>
<dbReference type="GO" id="GO:0009853">
    <property type="term" value="P:photorespiration"/>
    <property type="evidence" value="ECO:0007669"/>
    <property type="project" value="UniProtKB-ARBA"/>
</dbReference>
<reference evidence="9" key="1">
    <citation type="submission" date="2016-06" db="EMBL/GenBank/DDBJ databases">
        <title>Parallel loss of symbiosis genes in relatives of nitrogen-fixing non-legume Parasponia.</title>
        <authorList>
            <person name="Van Velzen R."/>
            <person name="Holmer R."/>
            <person name="Bu F."/>
            <person name="Rutten L."/>
            <person name="Van Zeijl A."/>
            <person name="Liu W."/>
            <person name="Santuari L."/>
            <person name="Cao Q."/>
            <person name="Sharma T."/>
            <person name="Shen D."/>
            <person name="Roswanjaya Y."/>
            <person name="Wardhani T."/>
            <person name="Kalhor M.S."/>
            <person name="Jansen J."/>
            <person name="Van den Hoogen J."/>
            <person name="Gungor B."/>
            <person name="Hartog M."/>
            <person name="Hontelez J."/>
            <person name="Verver J."/>
            <person name="Yang W.-C."/>
            <person name="Schijlen E."/>
            <person name="Repin R."/>
            <person name="Schilthuizen M."/>
            <person name="Schranz E."/>
            <person name="Heidstra R."/>
            <person name="Miyata K."/>
            <person name="Fedorova E."/>
            <person name="Kohlen W."/>
            <person name="Bisseling T."/>
            <person name="Smit S."/>
            <person name="Geurts R."/>
        </authorList>
    </citation>
    <scope>NUCLEOTIDE SEQUENCE [LARGE SCALE GENOMIC DNA]</scope>
    <source>
        <strain evidence="9">cv. RG33-2</strain>
    </source>
</reference>
<sequence length="307" mass="33728">MAKQVQDVPQVLVLSPPACFTLLESISCHKFHYLKAWECNSDIPLDQFLTTHGGSFRALVTSTNDPKITAGILRRLPFLGLIVTSSVGLDHIDLPECRRRGIAIANAPNLFSDDVADLAVVLLVDVLRKISGADRYVRRGIWADTGLGGKRVGIVGLGNIGKEVAKRLEAMGCNMSYNSRQQKPFVSYPFYPNVAQLAENNDVLIVCCTLSDQTRHLIDKEVLSKLGRDGVIINVARGAVIDEFGFWWKEGSKDEPHVPQELFALDNVVLSPHAAPFTAESFMALSELIVANLEAFFMNKPLVSPVN</sequence>
<comment type="similarity">
    <text evidence="5">Belongs to the D-isomer specific 2-hydroxyacid dehydrogenase family.</text>
</comment>
<keyword evidence="2 5" id="KW-0560">Oxidoreductase</keyword>
<proteinExistence type="inferred from homology"/>
<dbReference type="GO" id="GO:0030267">
    <property type="term" value="F:glyoxylate reductase (NADPH) activity"/>
    <property type="evidence" value="ECO:0007669"/>
    <property type="project" value="UniProtKB-EC"/>
</dbReference>
<accession>A0A2P5EHY9</accession>
<keyword evidence="3" id="KW-0520">NAD</keyword>
<dbReference type="PANTHER" id="PTHR10996">
    <property type="entry name" value="2-HYDROXYACID DEHYDROGENASE-RELATED"/>
    <property type="match status" value="1"/>
</dbReference>
<evidence type="ECO:0000256" key="2">
    <source>
        <dbReference type="ARBA" id="ARBA00023002"/>
    </source>
</evidence>
<evidence type="ECO:0000256" key="1">
    <source>
        <dbReference type="ARBA" id="ARBA00022857"/>
    </source>
</evidence>
<gene>
    <name evidence="8" type="ORF">TorRG33x02_190020</name>
</gene>
<evidence type="ECO:0000256" key="3">
    <source>
        <dbReference type="ARBA" id="ARBA00023027"/>
    </source>
</evidence>
<keyword evidence="1" id="KW-0521">NADP</keyword>
<dbReference type="STRING" id="63057.A0A2P5EHY9"/>
<organism evidence="8 9">
    <name type="scientific">Trema orientale</name>
    <name type="common">Charcoal tree</name>
    <name type="synonym">Celtis orientalis</name>
    <dbReference type="NCBI Taxonomy" id="63057"/>
    <lineage>
        <taxon>Eukaryota</taxon>
        <taxon>Viridiplantae</taxon>
        <taxon>Streptophyta</taxon>
        <taxon>Embryophyta</taxon>
        <taxon>Tracheophyta</taxon>
        <taxon>Spermatophyta</taxon>
        <taxon>Magnoliopsida</taxon>
        <taxon>eudicotyledons</taxon>
        <taxon>Gunneridae</taxon>
        <taxon>Pentapetalae</taxon>
        <taxon>rosids</taxon>
        <taxon>fabids</taxon>
        <taxon>Rosales</taxon>
        <taxon>Cannabaceae</taxon>
        <taxon>Trema</taxon>
    </lineage>
</organism>
<feature type="domain" description="D-isomer specific 2-hydroxyacid dehydrogenase NAD-binding" evidence="7">
    <location>
        <begin position="121"/>
        <end position="243"/>
    </location>
</feature>
<name>A0A2P5EHY9_TREOI</name>
<dbReference type="Gene3D" id="3.40.50.720">
    <property type="entry name" value="NAD(P)-binding Rossmann-like Domain"/>
    <property type="match status" value="2"/>
</dbReference>
<dbReference type="PANTHER" id="PTHR10996:SF179">
    <property type="entry name" value="D-ISOMER SPECIFIC 2-HYDROXYACID DEHYDROGENASE FAMILY PROTEIN-RELATED"/>
    <property type="match status" value="1"/>
</dbReference>
<evidence type="ECO:0000256" key="4">
    <source>
        <dbReference type="ARBA" id="ARBA00066661"/>
    </source>
</evidence>
<dbReference type="AlphaFoldDB" id="A0A2P5EHY9"/>
<dbReference type="InParanoid" id="A0A2P5EHY9"/>
<dbReference type="InterPro" id="IPR006139">
    <property type="entry name" value="D-isomer_2_OHA_DH_cat_dom"/>
</dbReference>
<evidence type="ECO:0000256" key="5">
    <source>
        <dbReference type="RuleBase" id="RU003719"/>
    </source>
</evidence>
<dbReference type="GO" id="GO:0051287">
    <property type="term" value="F:NAD binding"/>
    <property type="evidence" value="ECO:0007669"/>
    <property type="project" value="InterPro"/>
</dbReference>
<dbReference type="OrthoDB" id="298012at2759"/>
<keyword evidence="9" id="KW-1185">Reference proteome</keyword>
<dbReference type="SUPFAM" id="SSF52283">
    <property type="entry name" value="Formate/glycerate dehydrogenase catalytic domain-like"/>
    <property type="match status" value="1"/>
</dbReference>
<dbReference type="InterPro" id="IPR050223">
    <property type="entry name" value="D-isomer_2-hydroxyacid_DH"/>
</dbReference>
<protein>
    <recommendedName>
        <fullName evidence="4">glyoxylate reductase (NADP(+))</fullName>
        <ecNumber evidence="4">1.1.1.79</ecNumber>
    </recommendedName>
</protein>